<keyword evidence="2" id="KW-0732">Signal</keyword>
<reference evidence="3 4" key="1">
    <citation type="submission" date="2024-07" db="EMBL/GenBank/DDBJ databases">
        <title>Section-level genome sequencing and comparative genomics of Aspergillus sections Usti and Cavernicolus.</title>
        <authorList>
            <consortium name="Lawrence Berkeley National Laboratory"/>
            <person name="Nybo J.L."/>
            <person name="Vesth T.C."/>
            <person name="Theobald S."/>
            <person name="Frisvad J.C."/>
            <person name="Larsen T.O."/>
            <person name="Kjaerboelling I."/>
            <person name="Rothschild-Mancinelli K."/>
            <person name="Lyhne E.K."/>
            <person name="Kogle M.E."/>
            <person name="Barry K."/>
            <person name="Clum A."/>
            <person name="Na H."/>
            <person name="Ledsgaard L."/>
            <person name="Lin J."/>
            <person name="Lipzen A."/>
            <person name="Kuo A."/>
            <person name="Riley R."/>
            <person name="Mondo S."/>
            <person name="Labutti K."/>
            <person name="Haridas S."/>
            <person name="Pangalinan J."/>
            <person name="Salamov A.A."/>
            <person name="Simmons B.A."/>
            <person name="Magnuson J.K."/>
            <person name="Chen J."/>
            <person name="Drula E."/>
            <person name="Henrissat B."/>
            <person name="Wiebenga A."/>
            <person name="Lubbers R.J."/>
            <person name="Gomes A.C."/>
            <person name="Makela M.R."/>
            <person name="Stajich J."/>
            <person name="Grigoriev I.V."/>
            <person name="Mortensen U.H."/>
            <person name="De Vries R.P."/>
            <person name="Baker S.E."/>
            <person name="Andersen M.R."/>
        </authorList>
    </citation>
    <scope>NUCLEOTIDE SEQUENCE [LARGE SCALE GENOMIC DNA]</scope>
    <source>
        <strain evidence="3 4">CBS 123904</strain>
    </source>
</reference>
<gene>
    <name evidence="3" type="ORF">BJY01DRAFT_225518</name>
</gene>
<evidence type="ECO:0000313" key="4">
    <source>
        <dbReference type="Proteomes" id="UP001610446"/>
    </source>
</evidence>
<organism evidence="3 4">
    <name type="scientific">Aspergillus pseudoustus</name>
    <dbReference type="NCBI Taxonomy" id="1810923"/>
    <lineage>
        <taxon>Eukaryota</taxon>
        <taxon>Fungi</taxon>
        <taxon>Dikarya</taxon>
        <taxon>Ascomycota</taxon>
        <taxon>Pezizomycotina</taxon>
        <taxon>Eurotiomycetes</taxon>
        <taxon>Eurotiomycetidae</taxon>
        <taxon>Eurotiales</taxon>
        <taxon>Aspergillaceae</taxon>
        <taxon>Aspergillus</taxon>
        <taxon>Aspergillus subgen. Nidulantes</taxon>
    </lineage>
</organism>
<dbReference type="Proteomes" id="UP001610446">
    <property type="component" value="Unassembled WGS sequence"/>
</dbReference>
<sequence length="110" mass="11908">MPDNAFWILWNPAFLTSFPLASLSCFSSPNFHHHAPNGSYRAGRPVSGPPFAAPAANAAFVRGKYSLTVADVIAATVQTARELRALKPFLDPTSTPTLDRSFPSNRTVSF</sequence>
<keyword evidence="4" id="KW-1185">Reference proteome</keyword>
<feature type="compositionally biased region" description="Polar residues" evidence="1">
    <location>
        <begin position="92"/>
        <end position="110"/>
    </location>
</feature>
<feature type="signal peptide" evidence="2">
    <location>
        <begin position="1"/>
        <end position="23"/>
    </location>
</feature>
<name>A0ABR4IZ94_9EURO</name>
<evidence type="ECO:0000313" key="3">
    <source>
        <dbReference type="EMBL" id="KAL2833118.1"/>
    </source>
</evidence>
<dbReference type="EMBL" id="JBFXLU010000250">
    <property type="protein sequence ID" value="KAL2833118.1"/>
    <property type="molecule type" value="Genomic_DNA"/>
</dbReference>
<evidence type="ECO:0008006" key="5">
    <source>
        <dbReference type="Google" id="ProtNLM"/>
    </source>
</evidence>
<comment type="caution">
    <text evidence="3">The sequence shown here is derived from an EMBL/GenBank/DDBJ whole genome shotgun (WGS) entry which is preliminary data.</text>
</comment>
<evidence type="ECO:0000256" key="2">
    <source>
        <dbReference type="SAM" id="SignalP"/>
    </source>
</evidence>
<feature type="chain" id="PRO_5046499731" description="Amidase domain-containing protein" evidence="2">
    <location>
        <begin position="24"/>
        <end position="110"/>
    </location>
</feature>
<accession>A0ABR4IZ94</accession>
<feature type="region of interest" description="Disordered" evidence="1">
    <location>
        <begin position="91"/>
        <end position="110"/>
    </location>
</feature>
<protein>
    <recommendedName>
        <fullName evidence="5">Amidase domain-containing protein</fullName>
    </recommendedName>
</protein>
<evidence type="ECO:0000256" key="1">
    <source>
        <dbReference type="SAM" id="MobiDB-lite"/>
    </source>
</evidence>
<proteinExistence type="predicted"/>